<evidence type="ECO:0000256" key="2">
    <source>
        <dbReference type="ARBA" id="ARBA00007870"/>
    </source>
</evidence>
<dbReference type="FunFam" id="1.10.1040.10:FF:000017">
    <property type="entry name" value="2-dehydropantoate 2-reductase"/>
    <property type="match status" value="1"/>
</dbReference>
<dbReference type="SUPFAM" id="SSF48179">
    <property type="entry name" value="6-phosphogluconate dehydrogenase C-terminal domain-like"/>
    <property type="match status" value="1"/>
</dbReference>
<evidence type="ECO:0000256" key="5">
    <source>
        <dbReference type="ARBA" id="ARBA00022857"/>
    </source>
</evidence>
<dbReference type="Gene3D" id="3.40.50.720">
    <property type="entry name" value="NAD(P)-binding Rossmann-like Domain"/>
    <property type="match status" value="1"/>
</dbReference>
<dbReference type="Proteomes" id="UP000075635">
    <property type="component" value="Unassembled WGS sequence"/>
</dbReference>
<comment type="function">
    <text evidence="9">Catalyzes the NADPH-dependent reduction of ketopantoate into pantoic acid.</text>
</comment>
<feature type="domain" description="Ketopantoate reductase N-terminal" evidence="11">
    <location>
        <begin position="3"/>
        <end position="146"/>
    </location>
</feature>
<dbReference type="NCBIfam" id="TIGR00745">
    <property type="entry name" value="apbA_panE"/>
    <property type="match status" value="1"/>
</dbReference>
<dbReference type="InterPro" id="IPR013328">
    <property type="entry name" value="6PGD_dom2"/>
</dbReference>
<dbReference type="EMBL" id="JEMB01003580">
    <property type="protein sequence ID" value="KYF70516.1"/>
    <property type="molecule type" value="Genomic_DNA"/>
</dbReference>
<evidence type="ECO:0000256" key="3">
    <source>
        <dbReference type="ARBA" id="ARBA00013014"/>
    </source>
</evidence>
<evidence type="ECO:0000256" key="9">
    <source>
        <dbReference type="RuleBase" id="RU362068"/>
    </source>
</evidence>
<dbReference type="Pfam" id="PF02558">
    <property type="entry name" value="ApbA"/>
    <property type="match status" value="1"/>
</dbReference>
<evidence type="ECO:0000313" key="14">
    <source>
        <dbReference type="Proteomes" id="UP000075635"/>
    </source>
</evidence>
<evidence type="ECO:0000256" key="4">
    <source>
        <dbReference type="ARBA" id="ARBA00019465"/>
    </source>
</evidence>
<evidence type="ECO:0000256" key="1">
    <source>
        <dbReference type="ARBA" id="ARBA00004994"/>
    </source>
</evidence>
<name>A0A150QS70_SORCE</name>
<feature type="compositionally biased region" description="Low complexity" evidence="10">
    <location>
        <begin position="310"/>
        <end position="328"/>
    </location>
</feature>
<dbReference type="GO" id="GO:0008677">
    <property type="term" value="F:2-dehydropantoate 2-reductase activity"/>
    <property type="evidence" value="ECO:0007669"/>
    <property type="project" value="UniProtKB-EC"/>
</dbReference>
<dbReference type="EC" id="1.1.1.169" evidence="3 9"/>
<protein>
    <recommendedName>
        <fullName evidence="4 9">2-dehydropantoate 2-reductase</fullName>
        <ecNumber evidence="3 9">1.1.1.169</ecNumber>
    </recommendedName>
    <alternativeName>
        <fullName evidence="7 9">Ketopantoate reductase</fullName>
    </alternativeName>
</protein>
<dbReference type="InterPro" id="IPR008927">
    <property type="entry name" value="6-PGluconate_DH-like_C_sf"/>
</dbReference>
<dbReference type="Pfam" id="PF08546">
    <property type="entry name" value="ApbA_C"/>
    <property type="match status" value="1"/>
</dbReference>
<dbReference type="InterPro" id="IPR003710">
    <property type="entry name" value="ApbA"/>
</dbReference>
<dbReference type="UniPathway" id="UPA00028">
    <property type="reaction ID" value="UER00004"/>
</dbReference>
<dbReference type="InterPro" id="IPR013332">
    <property type="entry name" value="KPR_N"/>
</dbReference>
<dbReference type="Gene3D" id="1.10.1040.10">
    <property type="entry name" value="N-(1-d-carboxylethyl)-l-norvaline Dehydrogenase, domain 2"/>
    <property type="match status" value="1"/>
</dbReference>
<keyword evidence="6 9" id="KW-0560">Oxidoreductase</keyword>
<feature type="domain" description="Ketopantoate reductase C-terminal" evidence="12">
    <location>
        <begin position="182"/>
        <end position="301"/>
    </location>
</feature>
<dbReference type="PANTHER" id="PTHR21708:SF26">
    <property type="entry name" value="2-DEHYDROPANTOATE 2-REDUCTASE"/>
    <property type="match status" value="1"/>
</dbReference>
<keyword evidence="5 9" id="KW-0521">NADP</keyword>
<evidence type="ECO:0000259" key="11">
    <source>
        <dbReference type="Pfam" id="PF02558"/>
    </source>
</evidence>
<evidence type="ECO:0000259" key="12">
    <source>
        <dbReference type="Pfam" id="PF08546"/>
    </source>
</evidence>
<evidence type="ECO:0000256" key="10">
    <source>
        <dbReference type="SAM" id="MobiDB-lite"/>
    </source>
</evidence>
<evidence type="ECO:0000256" key="8">
    <source>
        <dbReference type="ARBA" id="ARBA00048793"/>
    </source>
</evidence>
<dbReference type="GO" id="GO:0015940">
    <property type="term" value="P:pantothenate biosynthetic process"/>
    <property type="evidence" value="ECO:0007669"/>
    <property type="project" value="UniProtKB-UniPathway"/>
</dbReference>
<comment type="caution">
    <text evidence="13">The sequence shown here is derived from an EMBL/GenBank/DDBJ whole genome shotgun (WGS) entry which is preliminary data.</text>
</comment>
<gene>
    <name evidence="13" type="ORF">BE17_16055</name>
</gene>
<comment type="catalytic activity">
    <reaction evidence="8 9">
        <text>(R)-pantoate + NADP(+) = 2-dehydropantoate + NADPH + H(+)</text>
        <dbReference type="Rhea" id="RHEA:16233"/>
        <dbReference type="ChEBI" id="CHEBI:11561"/>
        <dbReference type="ChEBI" id="CHEBI:15378"/>
        <dbReference type="ChEBI" id="CHEBI:15980"/>
        <dbReference type="ChEBI" id="CHEBI:57783"/>
        <dbReference type="ChEBI" id="CHEBI:58349"/>
        <dbReference type="EC" id="1.1.1.169"/>
    </reaction>
</comment>
<comment type="similarity">
    <text evidence="2 9">Belongs to the ketopantoate reductase family.</text>
</comment>
<sequence>MRILIVGAGAVGGYFGARLALAGEDVTFVARGAHGEAMRSRGLVLRTPAGELRTPPLRVVDLDALDAKRGPFDLALIAVKWPSLAAVSARLPGLLAGGGLAAPLLNGLDSEDAVAREVGESRVIAAIAYMSAGLSGPGEIETLAPTRAGLAPYRSGQEPRVEAVAALLERAGIPVRRGSSYRAMLWEKMVWNAPFNAICALTGQRAGVVVEQMEDLARAAMLEVIAVARAEGAEIPVGIADAMVALTRAEFPLTEPSMLQDVRAGRETEVELLQGAVVERGRRAGVDTPVLRTLATLVRGLSPRAKTPSDAESNAESDAASDAASDAE</sequence>
<dbReference type="AlphaFoldDB" id="A0A150QS70"/>
<reference evidence="13 14" key="1">
    <citation type="submission" date="2014-02" db="EMBL/GenBank/DDBJ databases">
        <title>The small core and large imbalanced accessory genome model reveals a collaborative survival strategy of Sorangium cellulosum strains in nature.</title>
        <authorList>
            <person name="Han K."/>
            <person name="Peng R."/>
            <person name="Blom J."/>
            <person name="Li Y.-Z."/>
        </authorList>
    </citation>
    <scope>NUCLEOTIDE SEQUENCE [LARGE SCALE GENOMIC DNA]</scope>
    <source>
        <strain evidence="13 14">So0011-07</strain>
    </source>
</reference>
<comment type="pathway">
    <text evidence="1 9">Cofactor biosynthesis; (R)-pantothenate biosynthesis; (R)-pantoate from 3-methyl-2-oxobutanoate: step 2/2.</text>
</comment>
<proteinExistence type="inferred from homology"/>
<dbReference type="PANTHER" id="PTHR21708">
    <property type="entry name" value="PROBABLE 2-DEHYDROPANTOATE 2-REDUCTASE"/>
    <property type="match status" value="1"/>
</dbReference>
<keyword evidence="9" id="KW-0566">Pantothenate biosynthesis</keyword>
<dbReference type="InterPro" id="IPR013752">
    <property type="entry name" value="KPA_reductase"/>
</dbReference>
<evidence type="ECO:0000256" key="7">
    <source>
        <dbReference type="ARBA" id="ARBA00032024"/>
    </source>
</evidence>
<feature type="region of interest" description="Disordered" evidence="10">
    <location>
        <begin position="301"/>
        <end position="328"/>
    </location>
</feature>
<dbReference type="SUPFAM" id="SSF51735">
    <property type="entry name" value="NAD(P)-binding Rossmann-fold domains"/>
    <property type="match status" value="1"/>
</dbReference>
<evidence type="ECO:0000256" key="6">
    <source>
        <dbReference type="ARBA" id="ARBA00023002"/>
    </source>
</evidence>
<dbReference type="GO" id="GO:0005737">
    <property type="term" value="C:cytoplasm"/>
    <property type="evidence" value="ECO:0007669"/>
    <property type="project" value="TreeGrafter"/>
</dbReference>
<evidence type="ECO:0000313" key="13">
    <source>
        <dbReference type="EMBL" id="KYF70516.1"/>
    </source>
</evidence>
<accession>A0A150QS70</accession>
<dbReference type="InterPro" id="IPR036291">
    <property type="entry name" value="NAD(P)-bd_dom_sf"/>
</dbReference>
<organism evidence="13 14">
    <name type="scientific">Sorangium cellulosum</name>
    <name type="common">Polyangium cellulosum</name>
    <dbReference type="NCBI Taxonomy" id="56"/>
    <lineage>
        <taxon>Bacteria</taxon>
        <taxon>Pseudomonadati</taxon>
        <taxon>Myxococcota</taxon>
        <taxon>Polyangia</taxon>
        <taxon>Polyangiales</taxon>
        <taxon>Polyangiaceae</taxon>
        <taxon>Sorangium</taxon>
    </lineage>
</organism>
<dbReference type="InterPro" id="IPR051402">
    <property type="entry name" value="KPR-Related"/>
</dbReference>